<accession>A0A1H7UAL6</accession>
<dbReference type="EMBL" id="FNZR01000014">
    <property type="protein sequence ID" value="SEL93786.1"/>
    <property type="molecule type" value="Genomic_DNA"/>
</dbReference>
<organism evidence="1 2">
    <name type="scientific">Parapedobacter koreensis</name>
    <dbReference type="NCBI Taxonomy" id="332977"/>
    <lineage>
        <taxon>Bacteria</taxon>
        <taxon>Pseudomonadati</taxon>
        <taxon>Bacteroidota</taxon>
        <taxon>Sphingobacteriia</taxon>
        <taxon>Sphingobacteriales</taxon>
        <taxon>Sphingobacteriaceae</taxon>
        <taxon>Parapedobacter</taxon>
    </lineage>
</organism>
<evidence type="ECO:0000313" key="1">
    <source>
        <dbReference type="EMBL" id="SEL93786.1"/>
    </source>
</evidence>
<keyword evidence="2" id="KW-1185">Reference proteome</keyword>
<evidence type="ECO:0000313" key="2">
    <source>
        <dbReference type="Proteomes" id="UP000198916"/>
    </source>
</evidence>
<dbReference type="Proteomes" id="UP000198916">
    <property type="component" value="Unassembled WGS sequence"/>
</dbReference>
<sequence length="120" mass="13705">MQNFTQQERQALLNALQAGRQNAINAVNLAATLGYPTLHNQPKLRKLIKECIELEGDLIASKTSHPRGFFLINDEQELENYLDSLESRTRRDNDRRNALIANWNNNNPASPINRQPLTII</sequence>
<dbReference type="AlphaFoldDB" id="A0A1H7UAL6"/>
<name>A0A1H7UAL6_9SPHI</name>
<dbReference type="RefSeq" id="WP_090609221.1">
    <property type="nucleotide sequence ID" value="NZ_FNZR01000014.1"/>
</dbReference>
<reference evidence="2" key="1">
    <citation type="submission" date="2016-10" db="EMBL/GenBank/DDBJ databases">
        <authorList>
            <person name="Varghese N."/>
            <person name="Submissions S."/>
        </authorList>
    </citation>
    <scope>NUCLEOTIDE SEQUENCE [LARGE SCALE GENOMIC DNA]</scope>
    <source>
        <strain evidence="2">Jip14</strain>
    </source>
</reference>
<gene>
    <name evidence="1" type="ORF">SAMN05421740_11453</name>
</gene>
<proteinExistence type="predicted"/>
<dbReference type="STRING" id="332977.SAMN05421740_11453"/>
<protein>
    <submittedName>
        <fullName evidence="1">Uncharacterized protein</fullName>
    </submittedName>
</protein>